<organism evidence="1 2">
    <name type="scientific">Lasiodiplodia mahajangana</name>
    <dbReference type="NCBI Taxonomy" id="1108764"/>
    <lineage>
        <taxon>Eukaryota</taxon>
        <taxon>Fungi</taxon>
        <taxon>Dikarya</taxon>
        <taxon>Ascomycota</taxon>
        <taxon>Pezizomycotina</taxon>
        <taxon>Dothideomycetes</taxon>
        <taxon>Dothideomycetes incertae sedis</taxon>
        <taxon>Botryosphaeriales</taxon>
        <taxon>Botryosphaeriaceae</taxon>
        <taxon>Lasiodiplodia</taxon>
    </lineage>
</organism>
<sequence>MAAPIDKPAKTSTRGRSNRPKYARTSVLCNGQIAWKVGSDLDMQINPTDPQKADLRPVIDARDDLNALNGLQLYRSRPLTPIELKQPLRHAHSCLPNAVKARTYTGDLYGSRGGVFSCSDNDFNLRLKSVFENTVRGDGNVSYNDFFRRLRRTEWLLWDVEAEKGHWVAVIAHLYKGTVRSVGNTGIPVTIPTLDYSRIDEWCVVSAERSPEAAARVERVKQRLPEVLREGRIRIDRDSEVDPSIWVPMDETNWASGLYVFTIIKTLLHRITELHCQRRTHGQTFWAPLSGWLNMDEVRAEMQGRAAQRCMAATNYRSRIAIEGVRRYIGIKEVVRRQRTYGLGIGTPALTSRA</sequence>
<protein>
    <submittedName>
        <fullName evidence="1">Uncharacterized protein</fullName>
    </submittedName>
</protein>
<keyword evidence="2" id="KW-1185">Reference proteome</keyword>
<gene>
    <name evidence="1" type="ORF">O1611_g4663</name>
</gene>
<reference evidence="1" key="1">
    <citation type="submission" date="2022-12" db="EMBL/GenBank/DDBJ databases">
        <title>Genome Sequence of Lasiodiplodia mahajangana.</title>
        <authorList>
            <person name="Buettner E."/>
        </authorList>
    </citation>
    <scope>NUCLEOTIDE SEQUENCE</scope>
    <source>
        <strain evidence="1">VT137</strain>
    </source>
</reference>
<accession>A0ACC2JP06</accession>
<proteinExistence type="predicted"/>
<evidence type="ECO:0000313" key="2">
    <source>
        <dbReference type="Proteomes" id="UP001153332"/>
    </source>
</evidence>
<evidence type="ECO:0000313" key="1">
    <source>
        <dbReference type="EMBL" id="KAJ8128968.1"/>
    </source>
</evidence>
<dbReference type="EMBL" id="JAPUUL010000903">
    <property type="protein sequence ID" value="KAJ8128968.1"/>
    <property type="molecule type" value="Genomic_DNA"/>
</dbReference>
<name>A0ACC2JP06_9PEZI</name>
<dbReference type="Proteomes" id="UP001153332">
    <property type="component" value="Unassembled WGS sequence"/>
</dbReference>
<comment type="caution">
    <text evidence="1">The sequence shown here is derived from an EMBL/GenBank/DDBJ whole genome shotgun (WGS) entry which is preliminary data.</text>
</comment>